<evidence type="ECO:0008006" key="3">
    <source>
        <dbReference type="Google" id="ProtNLM"/>
    </source>
</evidence>
<protein>
    <recommendedName>
        <fullName evidence="3">ParE toxin of type II toxin-antitoxin system, parDE</fullName>
    </recommendedName>
</protein>
<dbReference type="EMBL" id="CAADFU010000020">
    <property type="protein sequence ID" value="VFK42886.1"/>
    <property type="molecule type" value="Genomic_DNA"/>
</dbReference>
<proteinExistence type="predicted"/>
<dbReference type="InterPro" id="IPR035093">
    <property type="entry name" value="RelE/ParE_toxin_dom_sf"/>
</dbReference>
<dbReference type="SUPFAM" id="SSF143011">
    <property type="entry name" value="RelE-like"/>
    <property type="match status" value="1"/>
</dbReference>
<evidence type="ECO:0000313" key="1">
    <source>
        <dbReference type="EMBL" id="VFK38142.1"/>
    </source>
</evidence>
<evidence type="ECO:0000313" key="2">
    <source>
        <dbReference type="EMBL" id="VFK42886.1"/>
    </source>
</evidence>
<organism evidence="1">
    <name type="scientific">Candidatus Kentrum sp. SD</name>
    <dbReference type="NCBI Taxonomy" id="2126332"/>
    <lineage>
        <taxon>Bacteria</taxon>
        <taxon>Pseudomonadati</taxon>
        <taxon>Pseudomonadota</taxon>
        <taxon>Gammaproteobacteria</taxon>
        <taxon>Candidatus Kentrum</taxon>
    </lineage>
</organism>
<accession>A0A450Y9D0</accession>
<reference evidence="1" key="1">
    <citation type="submission" date="2019-02" db="EMBL/GenBank/DDBJ databases">
        <authorList>
            <person name="Gruber-Vodicka R. H."/>
            <person name="Seah K. B. B."/>
        </authorList>
    </citation>
    <scope>NUCLEOTIDE SEQUENCE</scope>
    <source>
        <strain evidence="2">BECK_S1320</strain>
        <strain evidence="1">BECK_S1321</strain>
    </source>
</reference>
<dbReference type="EMBL" id="CAADFR010000021">
    <property type="protein sequence ID" value="VFK38142.1"/>
    <property type="molecule type" value="Genomic_DNA"/>
</dbReference>
<gene>
    <name evidence="2" type="ORF">BECKSD772E_GA0070983_102035</name>
    <name evidence="1" type="ORF">BECKSD772F_GA0070984_102135</name>
</gene>
<dbReference type="Gene3D" id="3.30.2310.20">
    <property type="entry name" value="RelE-like"/>
    <property type="match status" value="1"/>
</dbReference>
<sequence length="54" mass="6388">MIVGLIPPWEHIDLVWELRIGEYRVFHDVDGEMSVVIIRAIRHKPLHKTTEEIV</sequence>
<dbReference type="AlphaFoldDB" id="A0A450Y9D0"/>
<name>A0A450Y9D0_9GAMM</name>